<dbReference type="Proteomes" id="UP000251617">
    <property type="component" value="Chromosome"/>
</dbReference>
<comment type="catalytic activity">
    <reaction evidence="8">
        <text>ATP + H2O + polyamine-[polyamine-binding protein]Side 1 = ADP + phosphate + polyamineSide 2 + [polyamine-binding protein]Side 1.</text>
        <dbReference type="EC" id="7.6.2.11"/>
    </reaction>
</comment>
<evidence type="ECO:0000256" key="5">
    <source>
        <dbReference type="ARBA" id="ARBA00022840"/>
    </source>
</evidence>
<dbReference type="SUPFAM" id="SSF50331">
    <property type="entry name" value="MOP-like"/>
    <property type="match status" value="1"/>
</dbReference>
<keyword evidence="5 8" id="KW-0067">ATP-binding</keyword>
<dbReference type="SMART" id="SM00382">
    <property type="entry name" value="AAA"/>
    <property type="match status" value="1"/>
</dbReference>
<dbReference type="Gene3D" id="2.40.50.100">
    <property type="match status" value="1"/>
</dbReference>
<keyword evidence="6 8" id="KW-1278">Translocase</keyword>
<accession>A0AAD0LD67</accession>
<evidence type="ECO:0000256" key="6">
    <source>
        <dbReference type="ARBA" id="ARBA00022967"/>
    </source>
</evidence>
<dbReference type="EC" id="7.6.2.11" evidence="8"/>
<keyword evidence="1 8" id="KW-0813">Transport</keyword>
<dbReference type="InterPro" id="IPR005893">
    <property type="entry name" value="PotA-like"/>
</dbReference>
<organism evidence="10 11">
    <name type="scientific">Pseudomonas putida</name>
    <name type="common">Arthrobacter siderocapsulatus</name>
    <dbReference type="NCBI Taxonomy" id="303"/>
    <lineage>
        <taxon>Bacteria</taxon>
        <taxon>Pseudomonadati</taxon>
        <taxon>Pseudomonadota</taxon>
        <taxon>Gammaproteobacteria</taxon>
        <taxon>Pseudomonadales</taxon>
        <taxon>Pseudomonadaceae</taxon>
        <taxon>Pseudomonas</taxon>
    </lineage>
</organism>
<gene>
    <name evidence="8" type="primary">potA</name>
    <name evidence="10" type="ORF">C1S65_25780</name>
</gene>
<dbReference type="InterPro" id="IPR027417">
    <property type="entry name" value="P-loop_NTPase"/>
</dbReference>
<evidence type="ECO:0000256" key="1">
    <source>
        <dbReference type="ARBA" id="ARBA00022448"/>
    </source>
</evidence>
<dbReference type="InterPro" id="IPR003439">
    <property type="entry name" value="ABC_transporter-like_ATP-bd"/>
</dbReference>
<dbReference type="InterPro" id="IPR013611">
    <property type="entry name" value="Transp-assoc_OB_typ2"/>
</dbReference>
<dbReference type="RefSeq" id="WP_054894983.1">
    <property type="nucleotide sequence ID" value="NZ_CP011789.1"/>
</dbReference>
<evidence type="ECO:0000256" key="7">
    <source>
        <dbReference type="ARBA" id="ARBA00023136"/>
    </source>
</evidence>
<comment type="subunit">
    <text evidence="8">The complex is composed of two ATP-binding proteins (PotA), two transmembrane proteins (PotB and PotC) and a solute-binding protein (PotD).</text>
</comment>
<dbReference type="NCBIfam" id="TIGR01187">
    <property type="entry name" value="potA"/>
    <property type="match status" value="1"/>
</dbReference>
<dbReference type="PROSITE" id="PS50893">
    <property type="entry name" value="ABC_TRANSPORTER_2"/>
    <property type="match status" value="1"/>
</dbReference>
<evidence type="ECO:0000256" key="8">
    <source>
        <dbReference type="RuleBase" id="RU364083"/>
    </source>
</evidence>
<dbReference type="AlphaFoldDB" id="A0AAD0LD67"/>
<dbReference type="GO" id="GO:0015847">
    <property type="term" value="P:putrescine transport"/>
    <property type="evidence" value="ECO:0007669"/>
    <property type="project" value="UniProtKB-ARBA"/>
</dbReference>
<dbReference type="PROSITE" id="PS00211">
    <property type="entry name" value="ABC_TRANSPORTER_1"/>
    <property type="match status" value="1"/>
</dbReference>
<keyword evidence="4 8" id="KW-0547">Nucleotide-binding</keyword>
<dbReference type="Pfam" id="PF08402">
    <property type="entry name" value="TOBE_2"/>
    <property type="match status" value="1"/>
</dbReference>
<dbReference type="InterPro" id="IPR050093">
    <property type="entry name" value="ABC_SmlMolc_Importer"/>
</dbReference>
<name>A0AAD0LD67_PSEPU</name>
<dbReference type="Gene3D" id="3.40.50.300">
    <property type="entry name" value="P-loop containing nucleotide triphosphate hydrolases"/>
    <property type="match status" value="1"/>
</dbReference>
<keyword evidence="3" id="KW-0997">Cell inner membrane</keyword>
<evidence type="ECO:0000259" key="9">
    <source>
        <dbReference type="PROSITE" id="PS50893"/>
    </source>
</evidence>
<sequence length="380" mass="42529">MAVASGAYKKALEGDQQPKQVLVKIDRVTKKFDETIAVDDVSLEIRKGEIFALLGGSGSGKSTLLRMLAGFERPTEGRIFLDGVDITDMPPYERPINMMFQSYALFPHMTVAQNIAFGLQQDKMPKADIEARVAEMLKLVHMTQYAKRKPHQLSGGQRQRVALARSLAKRPKLLLLDEPMGALDKKLRSQMQLELVEIIERVGVTCVMVTHDQEEAMTMAQRIAIMHLGWIAQIGSPVDIYETPTSRLVCEFIGNVNLFEGEVIDDAEGHALIASPELERKIYVGHGVTTSVEDKHITYALRPEKLLVTTTQPDFEHNWSRGKVHDIAYLGGHSVFYVELPSGKIVQSFVANAERQGARPTWGDEVYVWWEDDSGVVLRS</sequence>
<dbReference type="SUPFAM" id="SSF52540">
    <property type="entry name" value="P-loop containing nucleoside triphosphate hydrolases"/>
    <property type="match status" value="1"/>
</dbReference>
<dbReference type="PANTHER" id="PTHR42781">
    <property type="entry name" value="SPERMIDINE/PUTRESCINE IMPORT ATP-BINDING PROTEIN POTA"/>
    <property type="match status" value="1"/>
</dbReference>
<proteinExistence type="inferred from homology"/>
<dbReference type="InterPro" id="IPR017871">
    <property type="entry name" value="ABC_transporter-like_CS"/>
</dbReference>
<dbReference type="GO" id="GO:0016887">
    <property type="term" value="F:ATP hydrolysis activity"/>
    <property type="evidence" value="ECO:0007669"/>
    <property type="project" value="InterPro"/>
</dbReference>
<dbReference type="InterPro" id="IPR003593">
    <property type="entry name" value="AAA+_ATPase"/>
</dbReference>
<dbReference type="FunFam" id="3.40.50.300:FF:000133">
    <property type="entry name" value="Spermidine/putrescine import ATP-binding protein PotA"/>
    <property type="match status" value="1"/>
</dbReference>
<evidence type="ECO:0000313" key="11">
    <source>
        <dbReference type="Proteomes" id="UP000251617"/>
    </source>
</evidence>
<comment type="function">
    <text evidence="8">Part of the ABC transporter complex PotABCD involved in spermidine/putrescine import. Responsible for energy coupling to the transport system.</text>
</comment>
<dbReference type="FunFam" id="2.40.50.100:FF:000034">
    <property type="entry name" value="Spermidine/putrescine import ATP-binding protein PotA"/>
    <property type="match status" value="1"/>
</dbReference>
<evidence type="ECO:0000256" key="2">
    <source>
        <dbReference type="ARBA" id="ARBA00022475"/>
    </source>
</evidence>
<evidence type="ECO:0000256" key="4">
    <source>
        <dbReference type="ARBA" id="ARBA00022741"/>
    </source>
</evidence>
<dbReference type="GO" id="GO:0005524">
    <property type="term" value="F:ATP binding"/>
    <property type="evidence" value="ECO:0007669"/>
    <property type="project" value="UniProtKB-KW"/>
</dbReference>
<dbReference type="InterPro" id="IPR008995">
    <property type="entry name" value="Mo/tungstate-bd_C_term_dom"/>
</dbReference>
<keyword evidence="2 8" id="KW-1003">Cell membrane</keyword>
<evidence type="ECO:0000256" key="3">
    <source>
        <dbReference type="ARBA" id="ARBA00022519"/>
    </source>
</evidence>
<comment type="similarity">
    <text evidence="8">Belongs to the ABC transporter superfamily. Spermidine/putrescine importer (TC 3.A.1.11.1) family.</text>
</comment>
<protein>
    <recommendedName>
        <fullName evidence="8">Spermidine/putrescine import ATP-binding protein PotA</fullName>
        <ecNumber evidence="8">7.6.2.11</ecNumber>
    </recommendedName>
</protein>
<dbReference type="PANTHER" id="PTHR42781:SF5">
    <property type="entry name" value="PUTRESCINE TRANSPORT ATP-BINDING PROTEIN POTG"/>
    <property type="match status" value="1"/>
</dbReference>
<dbReference type="GO" id="GO:0015417">
    <property type="term" value="F:ABC-type polyamine transporter activity"/>
    <property type="evidence" value="ECO:0007669"/>
    <property type="project" value="UniProtKB-EC"/>
</dbReference>
<reference evidence="10 11" key="1">
    <citation type="submission" date="2018-06" db="EMBL/GenBank/DDBJ databases">
        <title>The genome of Pseudomonas putida NX-1, a lignin degrader.</title>
        <authorList>
            <person name="Xu Z."/>
        </authorList>
    </citation>
    <scope>NUCLEOTIDE SEQUENCE [LARGE SCALE GENOMIC DNA]</scope>
    <source>
        <strain evidence="10 11">NX-1</strain>
    </source>
</reference>
<dbReference type="Pfam" id="PF00005">
    <property type="entry name" value="ABC_tran"/>
    <property type="match status" value="1"/>
</dbReference>
<feature type="domain" description="ABC transporter" evidence="9">
    <location>
        <begin position="23"/>
        <end position="253"/>
    </location>
</feature>
<dbReference type="EMBL" id="CP030750">
    <property type="protein sequence ID" value="AXA27360.1"/>
    <property type="molecule type" value="Genomic_DNA"/>
</dbReference>
<keyword evidence="7 8" id="KW-0472">Membrane</keyword>
<evidence type="ECO:0000313" key="10">
    <source>
        <dbReference type="EMBL" id="AXA27360.1"/>
    </source>
</evidence>
<dbReference type="GO" id="GO:0043190">
    <property type="term" value="C:ATP-binding cassette (ABC) transporter complex"/>
    <property type="evidence" value="ECO:0007669"/>
    <property type="project" value="InterPro"/>
</dbReference>